<sequence>MASKDTSEYGLEGRLQMWPRKPPRYAFKRCLDMASKRCLDMALKGALIWPREAASEYCLQRRFNMLSKAALIYPQKAPRYGLEKPPPSMAPERRLDTASKRRLRIWH</sequence>
<reference evidence="2 3" key="1">
    <citation type="submission" date="2019-09" db="EMBL/GenBank/DDBJ databases">
        <title>The hologenome of the rock-dwelling lichen Lasallia pustulata.</title>
        <authorList>
            <person name="Greshake Tzovaras B."/>
            <person name="Segers F."/>
            <person name="Bicker A."/>
            <person name="Dal Grande F."/>
            <person name="Otte J."/>
            <person name="Hankeln T."/>
            <person name="Schmitt I."/>
            <person name="Ebersberger I."/>
        </authorList>
    </citation>
    <scope>NUCLEOTIDE SEQUENCE [LARGE SCALE GENOMIC DNA]</scope>
    <source>
        <strain evidence="2">A1-1</strain>
    </source>
</reference>
<feature type="region of interest" description="Disordered" evidence="1">
    <location>
        <begin position="78"/>
        <end position="107"/>
    </location>
</feature>
<evidence type="ECO:0000313" key="2">
    <source>
        <dbReference type="EMBL" id="KAA6408384.1"/>
    </source>
</evidence>
<dbReference type="AlphaFoldDB" id="A0A5M8PHV5"/>
<proteinExistence type="predicted"/>
<evidence type="ECO:0000313" key="3">
    <source>
        <dbReference type="Proteomes" id="UP000324767"/>
    </source>
</evidence>
<dbReference type="EMBL" id="VXIT01000014">
    <property type="protein sequence ID" value="KAA6408384.1"/>
    <property type="molecule type" value="Genomic_DNA"/>
</dbReference>
<dbReference type="Proteomes" id="UP000324767">
    <property type="component" value="Unassembled WGS sequence"/>
</dbReference>
<protein>
    <submittedName>
        <fullName evidence="2">Uncharacterized protein</fullName>
    </submittedName>
</protein>
<name>A0A5M8PHV5_9LECA</name>
<organism evidence="2 3">
    <name type="scientific">Lasallia pustulata</name>
    <dbReference type="NCBI Taxonomy" id="136370"/>
    <lineage>
        <taxon>Eukaryota</taxon>
        <taxon>Fungi</taxon>
        <taxon>Dikarya</taxon>
        <taxon>Ascomycota</taxon>
        <taxon>Pezizomycotina</taxon>
        <taxon>Lecanoromycetes</taxon>
        <taxon>OSLEUM clade</taxon>
        <taxon>Umbilicariomycetidae</taxon>
        <taxon>Umbilicariales</taxon>
        <taxon>Umbilicariaceae</taxon>
        <taxon>Lasallia</taxon>
    </lineage>
</organism>
<accession>A0A5M8PHV5</accession>
<gene>
    <name evidence="2" type="ORF">FRX48_08126</name>
</gene>
<evidence type="ECO:0000256" key="1">
    <source>
        <dbReference type="SAM" id="MobiDB-lite"/>
    </source>
</evidence>
<comment type="caution">
    <text evidence="2">The sequence shown here is derived from an EMBL/GenBank/DDBJ whole genome shotgun (WGS) entry which is preliminary data.</text>
</comment>